<reference evidence="11" key="1">
    <citation type="submission" date="2020-12" db="EMBL/GenBank/DDBJ databases">
        <title>Bacterial taxonomy.</title>
        <authorList>
            <person name="Pan X."/>
        </authorList>
    </citation>
    <scope>NUCLEOTIDE SEQUENCE</scope>
    <source>
        <strain evidence="11">B2012</strain>
    </source>
</reference>
<dbReference type="GO" id="GO:0005886">
    <property type="term" value="C:plasma membrane"/>
    <property type="evidence" value="ECO:0007669"/>
    <property type="project" value="UniProtKB-SubCell"/>
</dbReference>
<feature type="domain" description="ABC transmembrane type-1" evidence="10">
    <location>
        <begin position="92"/>
        <end position="281"/>
    </location>
</feature>
<evidence type="ECO:0000256" key="7">
    <source>
        <dbReference type="ARBA" id="ARBA00022989"/>
    </source>
</evidence>
<comment type="similarity">
    <text evidence="9">Belongs to the binding-protein-dependent transport system permease family.</text>
</comment>
<name>A0A934MIA8_9HYPH</name>
<feature type="transmembrane region" description="Helical" evidence="9">
    <location>
        <begin position="25"/>
        <end position="47"/>
    </location>
</feature>
<evidence type="ECO:0000256" key="5">
    <source>
        <dbReference type="ARBA" id="ARBA00022856"/>
    </source>
</evidence>
<evidence type="ECO:0000313" key="12">
    <source>
        <dbReference type="Proteomes" id="UP000609531"/>
    </source>
</evidence>
<evidence type="ECO:0000256" key="9">
    <source>
        <dbReference type="RuleBase" id="RU363032"/>
    </source>
</evidence>
<dbReference type="EMBL" id="JAEKJA010000012">
    <property type="protein sequence ID" value="MBJ3776996.1"/>
    <property type="molecule type" value="Genomic_DNA"/>
</dbReference>
<evidence type="ECO:0000313" key="11">
    <source>
        <dbReference type="EMBL" id="MBJ3776996.1"/>
    </source>
</evidence>
<dbReference type="InterPro" id="IPR000515">
    <property type="entry name" value="MetI-like"/>
</dbReference>
<keyword evidence="2 9" id="KW-0813">Transport</keyword>
<dbReference type="GO" id="GO:0055085">
    <property type="term" value="P:transmembrane transport"/>
    <property type="evidence" value="ECO:0007669"/>
    <property type="project" value="InterPro"/>
</dbReference>
<dbReference type="Pfam" id="PF00528">
    <property type="entry name" value="BPD_transp_1"/>
    <property type="match status" value="1"/>
</dbReference>
<keyword evidence="3" id="KW-1003">Cell membrane</keyword>
<dbReference type="Pfam" id="PF12911">
    <property type="entry name" value="OppC_N"/>
    <property type="match status" value="1"/>
</dbReference>
<evidence type="ECO:0000259" key="10">
    <source>
        <dbReference type="PROSITE" id="PS50928"/>
    </source>
</evidence>
<dbReference type="PROSITE" id="PS50928">
    <property type="entry name" value="ABC_TM1"/>
    <property type="match status" value="1"/>
</dbReference>
<gene>
    <name evidence="11" type="ORF">JCR33_14915</name>
</gene>
<protein>
    <submittedName>
        <fullName evidence="11">ABC transporter permease</fullName>
    </submittedName>
</protein>
<keyword evidence="6" id="KW-0653">Protein transport</keyword>
<keyword evidence="7 9" id="KW-1133">Transmembrane helix</keyword>
<feature type="transmembrane region" description="Helical" evidence="9">
    <location>
        <begin position="136"/>
        <end position="167"/>
    </location>
</feature>
<proteinExistence type="inferred from homology"/>
<evidence type="ECO:0000256" key="6">
    <source>
        <dbReference type="ARBA" id="ARBA00022927"/>
    </source>
</evidence>
<keyword evidence="5" id="KW-0571">Peptide transport</keyword>
<evidence type="ECO:0000256" key="8">
    <source>
        <dbReference type="ARBA" id="ARBA00023136"/>
    </source>
</evidence>
<dbReference type="GO" id="GO:0015031">
    <property type="term" value="P:protein transport"/>
    <property type="evidence" value="ECO:0007669"/>
    <property type="project" value="UniProtKB-KW"/>
</dbReference>
<dbReference type="SUPFAM" id="SSF161098">
    <property type="entry name" value="MetI-like"/>
    <property type="match status" value="1"/>
</dbReference>
<dbReference type="PANTHER" id="PTHR43386">
    <property type="entry name" value="OLIGOPEPTIDE TRANSPORT SYSTEM PERMEASE PROTEIN APPC"/>
    <property type="match status" value="1"/>
</dbReference>
<feature type="transmembrane region" description="Helical" evidence="9">
    <location>
        <begin position="98"/>
        <end position="124"/>
    </location>
</feature>
<dbReference type="AlphaFoldDB" id="A0A934MIA8"/>
<evidence type="ECO:0000256" key="2">
    <source>
        <dbReference type="ARBA" id="ARBA00022448"/>
    </source>
</evidence>
<organism evidence="11 12">
    <name type="scientific">Acuticoccus mangrovi</name>
    <dbReference type="NCBI Taxonomy" id="2796142"/>
    <lineage>
        <taxon>Bacteria</taxon>
        <taxon>Pseudomonadati</taxon>
        <taxon>Pseudomonadota</taxon>
        <taxon>Alphaproteobacteria</taxon>
        <taxon>Hyphomicrobiales</taxon>
        <taxon>Amorphaceae</taxon>
        <taxon>Acuticoccus</taxon>
    </lineage>
</organism>
<comment type="caution">
    <text evidence="11">The sequence shown here is derived from an EMBL/GenBank/DDBJ whole genome shotgun (WGS) entry which is preliminary data.</text>
</comment>
<dbReference type="RefSeq" id="WP_198882902.1">
    <property type="nucleotide sequence ID" value="NZ_JAEKJA010000012.1"/>
</dbReference>
<dbReference type="Gene3D" id="1.10.3720.10">
    <property type="entry name" value="MetI-like"/>
    <property type="match status" value="1"/>
</dbReference>
<sequence length="293" mass="30607">MSLAIETPTRSNAGRLARRALRNTGVVVGGGLLLVIVLVAVFAPLIAHADPTAQNLAARLLPPFWMDRSVPEHFLGTDHLGRDYFARLVYGARVSLGVGLGVAAVGGLIGVTLGLFAGYFGGWVDMVISFVITTRLALPIVLVALAAVALGGASLTTLVLVLGLLLWDRFAVVTRAATQSLANRDFVAGSRAIGRAEIGVLFGEILPNLRGAVIVVATLEVANAILLEAALSFLGLGVRPPTPSWGLMIAEGRENILFDPWLIALPGSCLCVLVLAVNLLGDGLRDITGPVTR</sequence>
<accession>A0A934MIA8</accession>
<dbReference type="Proteomes" id="UP000609531">
    <property type="component" value="Unassembled WGS sequence"/>
</dbReference>
<comment type="subcellular location">
    <subcellularLocation>
        <location evidence="1 9">Cell membrane</location>
        <topology evidence="1 9">Multi-pass membrane protein</topology>
    </subcellularLocation>
</comment>
<dbReference type="CDD" id="cd06261">
    <property type="entry name" value="TM_PBP2"/>
    <property type="match status" value="1"/>
</dbReference>
<dbReference type="InterPro" id="IPR035906">
    <property type="entry name" value="MetI-like_sf"/>
</dbReference>
<keyword evidence="8 9" id="KW-0472">Membrane</keyword>
<dbReference type="InterPro" id="IPR025966">
    <property type="entry name" value="OppC_N"/>
</dbReference>
<evidence type="ECO:0000256" key="1">
    <source>
        <dbReference type="ARBA" id="ARBA00004651"/>
    </source>
</evidence>
<feature type="transmembrane region" description="Helical" evidence="9">
    <location>
        <begin position="257"/>
        <end position="280"/>
    </location>
</feature>
<evidence type="ECO:0000256" key="4">
    <source>
        <dbReference type="ARBA" id="ARBA00022692"/>
    </source>
</evidence>
<dbReference type="GO" id="GO:0015833">
    <property type="term" value="P:peptide transport"/>
    <property type="evidence" value="ECO:0007669"/>
    <property type="project" value="UniProtKB-KW"/>
</dbReference>
<dbReference type="PANTHER" id="PTHR43386:SF1">
    <property type="entry name" value="D,D-DIPEPTIDE TRANSPORT SYSTEM PERMEASE PROTEIN DDPC-RELATED"/>
    <property type="match status" value="1"/>
</dbReference>
<dbReference type="InterPro" id="IPR050366">
    <property type="entry name" value="BP-dependent_transpt_permease"/>
</dbReference>
<keyword evidence="12" id="KW-1185">Reference proteome</keyword>
<keyword evidence="4 9" id="KW-0812">Transmembrane</keyword>
<evidence type="ECO:0000256" key="3">
    <source>
        <dbReference type="ARBA" id="ARBA00022475"/>
    </source>
</evidence>